<evidence type="ECO:0000313" key="2">
    <source>
        <dbReference type="Proteomes" id="UP000000377"/>
    </source>
</evidence>
<dbReference type="Proteomes" id="UP000000377">
    <property type="component" value="Chromosome"/>
</dbReference>
<dbReference type="EMBL" id="CP002047">
    <property type="protein sequence ID" value="ADI06942.1"/>
    <property type="molecule type" value="Genomic_DNA"/>
</dbReference>
<dbReference type="AlphaFoldDB" id="D7CG34"/>
<reference evidence="1 2" key="1">
    <citation type="journal article" date="2010" name="J. Bacteriol.">
        <title>Genome sequence of the milbemycin-producing bacterium Streptomyces bingchenggensis.</title>
        <authorList>
            <person name="Wang X.J."/>
            <person name="Yan Y.J."/>
            <person name="Zhang B."/>
            <person name="An J."/>
            <person name="Wang J.J."/>
            <person name="Tian J."/>
            <person name="Jiang L."/>
            <person name="Chen Y.H."/>
            <person name="Huang S.X."/>
            <person name="Yin M."/>
            <person name="Zhang J."/>
            <person name="Gao A.L."/>
            <person name="Liu C.X."/>
            <person name="Zhu Z.X."/>
            <person name="Xiang W.S."/>
        </authorList>
    </citation>
    <scope>NUCLEOTIDE SEQUENCE [LARGE SCALE GENOMIC DNA]</scope>
    <source>
        <strain evidence="1 2">BCW-1</strain>
    </source>
</reference>
<proteinExistence type="predicted"/>
<evidence type="ECO:0000313" key="1">
    <source>
        <dbReference type="EMBL" id="ADI06942.1"/>
    </source>
</evidence>
<sequence>MQGIACRDRLPGVVAAQIGVQLTIRETLSDLVCPAQCQRCLSGAGSAGYHVYRDDERTAVLAGENGVQLAELIGAVDESAYVSR</sequence>
<dbReference type="HOGENOM" id="CLU_2525989_0_0_11"/>
<organism evidence="1 2">
    <name type="scientific">Streptomyces bingchenggensis (strain BCW-1)</name>
    <dbReference type="NCBI Taxonomy" id="749414"/>
    <lineage>
        <taxon>Bacteria</taxon>
        <taxon>Bacillati</taxon>
        <taxon>Actinomycetota</taxon>
        <taxon>Actinomycetes</taxon>
        <taxon>Kitasatosporales</taxon>
        <taxon>Streptomycetaceae</taxon>
        <taxon>Streptomyces</taxon>
    </lineage>
</organism>
<accession>D7CG34</accession>
<protein>
    <submittedName>
        <fullName evidence="1">Uncharacterized protein</fullName>
    </submittedName>
</protein>
<name>D7CG34_STRBB</name>
<dbReference type="KEGG" id="sbh:SBI_03821"/>
<keyword evidence="2" id="KW-1185">Reference proteome</keyword>
<gene>
    <name evidence="1" type="ordered locus">SBI_03821</name>
</gene>